<dbReference type="EMBL" id="JAFHDT010000013">
    <property type="protein sequence ID" value="KAI7801370.1"/>
    <property type="molecule type" value="Genomic_DNA"/>
</dbReference>
<feature type="region of interest" description="Disordered" evidence="1">
    <location>
        <begin position="173"/>
        <end position="199"/>
    </location>
</feature>
<organism evidence="2 3">
    <name type="scientific">Triplophysa rosa</name>
    <name type="common">Cave loach</name>
    <dbReference type="NCBI Taxonomy" id="992332"/>
    <lineage>
        <taxon>Eukaryota</taxon>
        <taxon>Metazoa</taxon>
        <taxon>Chordata</taxon>
        <taxon>Craniata</taxon>
        <taxon>Vertebrata</taxon>
        <taxon>Euteleostomi</taxon>
        <taxon>Actinopterygii</taxon>
        <taxon>Neopterygii</taxon>
        <taxon>Teleostei</taxon>
        <taxon>Ostariophysi</taxon>
        <taxon>Cypriniformes</taxon>
        <taxon>Nemacheilidae</taxon>
        <taxon>Triplophysa</taxon>
    </lineage>
</organism>
<dbReference type="Proteomes" id="UP001059041">
    <property type="component" value="Linkage Group LG13"/>
</dbReference>
<evidence type="ECO:0000313" key="2">
    <source>
        <dbReference type="EMBL" id="KAI7801370.1"/>
    </source>
</evidence>
<evidence type="ECO:0000313" key="3">
    <source>
        <dbReference type="Proteomes" id="UP001059041"/>
    </source>
</evidence>
<gene>
    <name evidence="2" type="ORF">IRJ41_009459</name>
</gene>
<feature type="region of interest" description="Disordered" evidence="1">
    <location>
        <begin position="234"/>
        <end position="256"/>
    </location>
</feature>
<reference evidence="2" key="1">
    <citation type="submission" date="2021-02" db="EMBL/GenBank/DDBJ databases">
        <title>Comparative genomics reveals that relaxation of natural selection precedes convergent phenotypic evolution of cavefish.</title>
        <authorList>
            <person name="Peng Z."/>
        </authorList>
    </citation>
    <scope>NUCLEOTIDE SEQUENCE</scope>
    <source>
        <tissue evidence="2">Muscle</tissue>
    </source>
</reference>
<comment type="caution">
    <text evidence="2">The sequence shown here is derived from an EMBL/GenBank/DDBJ whole genome shotgun (WGS) entry which is preliminary data.</text>
</comment>
<dbReference type="AlphaFoldDB" id="A0A9W7TLX8"/>
<evidence type="ECO:0000256" key="1">
    <source>
        <dbReference type="SAM" id="MobiDB-lite"/>
    </source>
</evidence>
<protein>
    <submittedName>
        <fullName evidence="2">Uncharacterized protein</fullName>
    </submittedName>
</protein>
<accession>A0A9W7TLX8</accession>
<sequence length="357" mass="39109">MADEERDARPLSSEVESAARALIEVLARGLTPSSSSGTGTSRSANTPITEHVRLSGQSGLTPLPIPPGPEDRVRQAMKRWWGAMKLSVIPTDSDGYSARLLKSVSNNGKNMLFVVPLQEQLAVEPLPFDSVEFAKMPQSTCMKCCRKIPLPLLPLHIEECKNTQTECETDVTVLDDDDEDDDKNVSEAVDQPSTLHTDSEQSSQICPICQMSFPTDILHYHASMCGERELSFSGIETPSTSTRDELPGPSTAQSPTSLSAAWKNEIDPQKASRMFCEELLSQSVHCPALSLLLNQFDTEDEQDSTLISFYKMNSANWSAPLKCRLTGDAAVGKGVNRHVFSLIMQKLKSGFTLNLGM</sequence>
<proteinExistence type="predicted"/>
<keyword evidence="3" id="KW-1185">Reference proteome</keyword>
<feature type="compositionally biased region" description="Acidic residues" evidence="1">
    <location>
        <begin position="173"/>
        <end position="182"/>
    </location>
</feature>
<name>A0A9W7TLX8_TRIRA</name>